<feature type="compositionally biased region" description="Polar residues" evidence="2">
    <location>
        <begin position="27"/>
        <end position="36"/>
    </location>
</feature>
<evidence type="ECO:0000313" key="3">
    <source>
        <dbReference type="EMBL" id="KZT20123.1"/>
    </source>
</evidence>
<proteinExistence type="predicted"/>
<evidence type="ECO:0000256" key="1">
    <source>
        <dbReference type="SAM" id="Coils"/>
    </source>
</evidence>
<evidence type="ECO:0000256" key="2">
    <source>
        <dbReference type="SAM" id="MobiDB-lite"/>
    </source>
</evidence>
<dbReference type="Proteomes" id="UP000076761">
    <property type="component" value="Unassembled WGS sequence"/>
</dbReference>
<gene>
    <name evidence="3" type="ORF">NEOLEDRAFT_1151583</name>
</gene>
<feature type="compositionally biased region" description="Acidic residues" evidence="2">
    <location>
        <begin position="16"/>
        <end position="26"/>
    </location>
</feature>
<keyword evidence="1" id="KW-0175">Coiled coil</keyword>
<protein>
    <submittedName>
        <fullName evidence="3">Uncharacterized protein</fullName>
    </submittedName>
</protein>
<dbReference type="EMBL" id="KV425626">
    <property type="protein sequence ID" value="KZT20123.1"/>
    <property type="molecule type" value="Genomic_DNA"/>
</dbReference>
<accession>A0A165NUE9</accession>
<evidence type="ECO:0000313" key="4">
    <source>
        <dbReference type="Proteomes" id="UP000076761"/>
    </source>
</evidence>
<reference evidence="3 4" key="1">
    <citation type="journal article" date="2016" name="Mol. Biol. Evol.">
        <title>Comparative Genomics of Early-Diverging Mushroom-Forming Fungi Provides Insights into the Origins of Lignocellulose Decay Capabilities.</title>
        <authorList>
            <person name="Nagy L.G."/>
            <person name="Riley R."/>
            <person name="Tritt A."/>
            <person name="Adam C."/>
            <person name="Daum C."/>
            <person name="Floudas D."/>
            <person name="Sun H."/>
            <person name="Yadav J.S."/>
            <person name="Pangilinan J."/>
            <person name="Larsson K.H."/>
            <person name="Matsuura K."/>
            <person name="Barry K."/>
            <person name="Labutti K."/>
            <person name="Kuo R."/>
            <person name="Ohm R.A."/>
            <person name="Bhattacharya S.S."/>
            <person name="Shirouzu T."/>
            <person name="Yoshinaga Y."/>
            <person name="Martin F.M."/>
            <person name="Grigoriev I.V."/>
            <person name="Hibbett D.S."/>
        </authorList>
    </citation>
    <scope>NUCLEOTIDE SEQUENCE [LARGE SCALE GENOMIC DNA]</scope>
    <source>
        <strain evidence="3 4">HHB14362 ss-1</strain>
    </source>
</reference>
<sequence>STIDLDGNSAAVPSDSECDEGEDTDGEVSSKSQSMKPGNKSKAVRENAAPRREKKKTPARPGTSVPAPAPATQSKKFKPDFQEVAKAEELTRQRELELQIEQTKLTLEKTKANLELRKEKTKIKGDLARLRMEQEHQRRMMKYTQVPGPMPLFQPGITHPGSTTSASFDTLVMGGGQPGVIPQNHASSSSMSSGTLSSNLFSAGVHPQGFALASTRASTPYSSDGYELAAASSDVVFGCSSSEDPFTEEQQIEDGMHLGVF</sequence>
<feature type="region of interest" description="Disordered" evidence="2">
    <location>
        <begin position="1"/>
        <end position="80"/>
    </location>
</feature>
<feature type="coiled-coil region" evidence="1">
    <location>
        <begin position="93"/>
        <end position="133"/>
    </location>
</feature>
<feature type="non-terminal residue" evidence="3">
    <location>
        <position position="1"/>
    </location>
</feature>
<name>A0A165NUE9_9AGAM</name>
<dbReference type="AlphaFoldDB" id="A0A165NUE9"/>
<keyword evidence="4" id="KW-1185">Reference proteome</keyword>
<organism evidence="3 4">
    <name type="scientific">Neolentinus lepideus HHB14362 ss-1</name>
    <dbReference type="NCBI Taxonomy" id="1314782"/>
    <lineage>
        <taxon>Eukaryota</taxon>
        <taxon>Fungi</taxon>
        <taxon>Dikarya</taxon>
        <taxon>Basidiomycota</taxon>
        <taxon>Agaricomycotina</taxon>
        <taxon>Agaricomycetes</taxon>
        <taxon>Gloeophyllales</taxon>
        <taxon>Gloeophyllaceae</taxon>
        <taxon>Neolentinus</taxon>
    </lineage>
</organism>
<dbReference type="InParanoid" id="A0A165NUE9"/>